<gene>
    <name evidence="1" type="ORF">RM863_38315</name>
</gene>
<keyword evidence="2" id="KW-1185">Reference proteome</keyword>
<protein>
    <submittedName>
        <fullName evidence="1">Uncharacterized protein</fullName>
    </submittedName>
</protein>
<dbReference type="RefSeq" id="WP_311637957.1">
    <property type="nucleotide sequence ID" value="NZ_JAVRFF010000086.1"/>
</dbReference>
<name>A0ABU2UXV9_9ACTN</name>
<evidence type="ECO:0000313" key="2">
    <source>
        <dbReference type="Proteomes" id="UP001180489"/>
    </source>
</evidence>
<proteinExistence type="predicted"/>
<evidence type="ECO:0000313" key="1">
    <source>
        <dbReference type="EMBL" id="MDT0477989.1"/>
    </source>
</evidence>
<accession>A0ABU2UXV9</accession>
<sequence length="42" mass="4709">MEIASQPFRIRATVAGRARRHVPDHFPVRADRSVTVVNVKPA</sequence>
<dbReference type="Proteomes" id="UP001180489">
    <property type="component" value="Unassembled WGS sequence"/>
</dbReference>
<reference evidence="1" key="1">
    <citation type="submission" date="2024-05" db="EMBL/GenBank/DDBJ databases">
        <title>30 novel species of actinomycetes from the DSMZ collection.</title>
        <authorList>
            <person name="Nouioui I."/>
        </authorList>
    </citation>
    <scope>NUCLEOTIDE SEQUENCE</scope>
    <source>
        <strain evidence="1">DSM 41014</strain>
    </source>
</reference>
<comment type="caution">
    <text evidence="1">The sequence shown here is derived from an EMBL/GenBank/DDBJ whole genome shotgun (WGS) entry which is preliminary data.</text>
</comment>
<organism evidence="1 2">
    <name type="scientific">Streptomyces hintoniae</name>
    <dbReference type="NCBI Taxonomy" id="3075521"/>
    <lineage>
        <taxon>Bacteria</taxon>
        <taxon>Bacillati</taxon>
        <taxon>Actinomycetota</taxon>
        <taxon>Actinomycetes</taxon>
        <taxon>Kitasatosporales</taxon>
        <taxon>Streptomycetaceae</taxon>
        <taxon>Streptomyces</taxon>
    </lineage>
</organism>
<dbReference type="EMBL" id="JAVRFF010000086">
    <property type="protein sequence ID" value="MDT0477989.1"/>
    <property type="molecule type" value="Genomic_DNA"/>
</dbReference>